<dbReference type="KEGG" id="vg:80517480"/>
<dbReference type="EMBL" id="MF405918">
    <property type="protein sequence ID" value="QKU34170.1"/>
    <property type="molecule type" value="Genomic_DNA"/>
</dbReference>
<proteinExistence type="predicted"/>
<reference evidence="1" key="2">
    <citation type="journal article" date="2018" name="Nat. Commun.">
        <title>Tailed giant Tupanvirus possesses the most complete translational apparatus of the known virosphere.</title>
        <authorList>
            <person name="Abrahao J."/>
            <person name="Silva L."/>
            <person name="Silva L.S."/>
            <person name="Khalil J.Y.B."/>
            <person name="Rodrigues R."/>
            <person name="Arantes T."/>
            <person name="Assis F."/>
            <person name="Boratto P."/>
            <person name="Andrade M."/>
            <person name="Kroon E.G."/>
            <person name="Ribeiro B."/>
            <person name="Bergier I."/>
            <person name="Seligmann H."/>
            <person name="Ghigo E."/>
            <person name="Colson P."/>
            <person name="Levasseur A."/>
            <person name="Kroemer G."/>
            <person name="Raoult D."/>
            <person name="La Scola B."/>
        </authorList>
    </citation>
    <scope>NUCLEOTIDE SEQUENCE [LARGE SCALE GENOMIC DNA]</scope>
    <source>
        <strain evidence="1">Deep ocean</strain>
    </source>
</reference>
<dbReference type="RefSeq" id="YP_010780789.1">
    <property type="nucleotide sequence ID" value="NC_075038.1"/>
</dbReference>
<protein>
    <submittedName>
        <fullName evidence="1">Putative ORFan</fullName>
    </submittedName>
</protein>
<organism evidence="1">
    <name type="scientific">Tupanvirus deep ocean</name>
    <dbReference type="NCBI Taxonomy" id="2126984"/>
    <lineage>
        <taxon>Viruses</taxon>
        <taxon>Varidnaviria</taxon>
        <taxon>Bamfordvirae</taxon>
        <taxon>Nucleocytoviricota</taxon>
        <taxon>Megaviricetes</taxon>
        <taxon>Imitervirales</taxon>
        <taxon>Mimiviridae</taxon>
        <taxon>Megamimivirinae</taxon>
        <taxon>Tupanvirus</taxon>
        <taxon>Tupanvirus altamarinense</taxon>
    </lineage>
</organism>
<evidence type="ECO:0000313" key="1">
    <source>
        <dbReference type="EMBL" id="QKU34170.1"/>
    </source>
</evidence>
<name>A0A6N1NHQ4_9VIRU</name>
<sequence>MIIKDTVFDTYRICESSHIIYDIDNTIHNNSELSVKVANNDNHILIELSLNCYKSIEYIHVGNKEINPDYYKCCISVGENSNKLIVSGIIISKYDFNYDDNTVVVTFKKKRRYNDKNLKIYCLDSHTTYFSVLSLLDNTLENNKIYKKHGKQKSDNLISEMDKLNYLNESVSKEIKNLSRITKKKCSTTCTDSDDMYTISSDSNESEFFCTESENSEDDKHYNENHNIKNKININSDTYKPILIINNNPSIKNTNEYDSSSDETKIIIKLKETKKNPHKIVKRNIPIDIDEIDDDFKKKHIEKLKREAMRQISETSVKKVKKEKKEKKYYDEISGKKKIKIIKEKKNINHNVKMDELETYNTIYKNRYQTKNIDHELNCLQKDIHKKYLEIKEKLISQEINSVTPFVEYINNMIVNFRNNYGDILGPSLLTIMSYLVI</sequence>
<accession>A0A6N1NHQ4</accession>
<reference evidence="1" key="1">
    <citation type="submission" date="2017-06" db="EMBL/GenBank/DDBJ databases">
        <authorList>
            <person name="Assis F.L."/>
            <person name="Abrahao J.S."/>
            <person name="Silva L."/>
            <person name="Khalil J.B."/>
            <person name="Rodrigues R."/>
            <person name="Silva L.S."/>
            <person name="Boratto P."/>
            <person name="Andrade M."/>
            <person name="Kroon E.G."/>
            <person name="Ribeiro B."/>
            <person name="Bergier I."/>
            <person name="Seligmann H."/>
            <person name="Ghigo E."/>
            <person name="Colson P."/>
            <person name="Levasseur A."/>
            <person name="Raoult D."/>
            <person name="Scola B.L."/>
        </authorList>
    </citation>
    <scope>NUCLEOTIDE SEQUENCE</scope>
    <source>
        <strain evidence="1">Deep ocean</strain>
    </source>
</reference>
<dbReference type="GeneID" id="80517480"/>